<dbReference type="InParanoid" id="M4C6P4"/>
<dbReference type="VEuPathDB" id="FungiDB:HpaG814781"/>
<evidence type="ECO:0008006" key="4">
    <source>
        <dbReference type="Google" id="ProtNLM"/>
    </source>
</evidence>
<feature type="transmembrane region" description="Helical" evidence="1">
    <location>
        <begin position="102"/>
        <end position="120"/>
    </location>
</feature>
<dbReference type="HOGENOM" id="CLU_1869072_0_0_1"/>
<dbReference type="AlphaFoldDB" id="M4C6P4"/>
<evidence type="ECO:0000313" key="2">
    <source>
        <dbReference type="EnsemblProtists" id="HpaP814781"/>
    </source>
</evidence>
<keyword evidence="1" id="KW-1133">Transmembrane helix</keyword>
<accession>M4C6P4</accession>
<keyword evidence="3" id="KW-1185">Reference proteome</keyword>
<evidence type="ECO:0000313" key="3">
    <source>
        <dbReference type="Proteomes" id="UP000011713"/>
    </source>
</evidence>
<dbReference type="EMBL" id="ABWE02001676">
    <property type="status" value="NOT_ANNOTATED_CDS"/>
    <property type="molecule type" value="Genomic_DNA"/>
</dbReference>
<proteinExistence type="predicted"/>
<name>M4C6P4_HYAAE</name>
<reference evidence="3" key="1">
    <citation type="journal article" date="2010" name="Science">
        <title>Signatures of adaptation to obligate biotrophy in the Hyaloperonospora arabidopsidis genome.</title>
        <authorList>
            <person name="Baxter L."/>
            <person name="Tripathy S."/>
            <person name="Ishaque N."/>
            <person name="Boot N."/>
            <person name="Cabral A."/>
            <person name="Kemen E."/>
            <person name="Thines M."/>
            <person name="Ah-Fong A."/>
            <person name="Anderson R."/>
            <person name="Badejoko W."/>
            <person name="Bittner-Eddy P."/>
            <person name="Boore J.L."/>
            <person name="Chibucos M.C."/>
            <person name="Coates M."/>
            <person name="Dehal P."/>
            <person name="Delehaunty K."/>
            <person name="Dong S."/>
            <person name="Downton P."/>
            <person name="Dumas B."/>
            <person name="Fabro G."/>
            <person name="Fronick C."/>
            <person name="Fuerstenberg S.I."/>
            <person name="Fulton L."/>
            <person name="Gaulin E."/>
            <person name="Govers F."/>
            <person name="Hughes L."/>
            <person name="Humphray S."/>
            <person name="Jiang R.H."/>
            <person name="Judelson H."/>
            <person name="Kamoun S."/>
            <person name="Kyung K."/>
            <person name="Meijer H."/>
            <person name="Minx P."/>
            <person name="Morris P."/>
            <person name="Nelson J."/>
            <person name="Phuntumart V."/>
            <person name="Qutob D."/>
            <person name="Rehmany A."/>
            <person name="Rougon-Cardoso A."/>
            <person name="Ryden P."/>
            <person name="Torto-Alalibo T."/>
            <person name="Studholme D."/>
            <person name="Wang Y."/>
            <person name="Win J."/>
            <person name="Wood J."/>
            <person name="Clifton S.W."/>
            <person name="Rogers J."/>
            <person name="Van den Ackerveken G."/>
            <person name="Jones J.D."/>
            <person name="McDowell J.M."/>
            <person name="Beynon J."/>
            <person name="Tyler B.M."/>
        </authorList>
    </citation>
    <scope>NUCLEOTIDE SEQUENCE [LARGE SCALE GENOMIC DNA]</scope>
    <source>
        <strain evidence="3">Emoy2</strain>
    </source>
</reference>
<reference evidence="2" key="2">
    <citation type="submission" date="2015-06" db="UniProtKB">
        <authorList>
            <consortium name="EnsemblProtists"/>
        </authorList>
    </citation>
    <scope>IDENTIFICATION</scope>
    <source>
        <strain evidence="2">Emoy2</strain>
    </source>
</reference>
<keyword evidence="1" id="KW-0812">Transmembrane</keyword>
<sequence length="137" mass="16163">MDVEAFAVLLSRYDALSLPGTDWILRDDVIKTLLADRGAEEVARLLWSLRKVDGMEHDATVLHKCLGIYFDKKPRTILDAWRNLQLPPQELFEVLKLNSKEWFSVDITLLNMWFWYLAMLRRLNRLMTRAWSSMCTM</sequence>
<protein>
    <recommendedName>
        <fullName evidence="4">RxLR effector candidate protein</fullName>
    </recommendedName>
</protein>
<dbReference type="EnsemblProtists" id="HpaT814781">
    <property type="protein sequence ID" value="HpaP814781"/>
    <property type="gene ID" value="HpaG814781"/>
</dbReference>
<keyword evidence="1" id="KW-0472">Membrane</keyword>
<organism evidence="2 3">
    <name type="scientific">Hyaloperonospora arabidopsidis (strain Emoy2)</name>
    <name type="common">Downy mildew agent</name>
    <name type="synonym">Peronospora arabidopsidis</name>
    <dbReference type="NCBI Taxonomy" id="559515"/>
    <lineage>
        <taxon>Eukaryota</taxon>
        <taxon>Sar</taxon>
        <taxon>Stramenopiles</taxon>
        <taxon>Oomycota</taxon>
        <taxon>Peronosporomycetes</taxon>
        <taxon>Peronosporales</taxon>
        <taxon>Peronosporaceae</taxon>
        <taxon>Hyaloperonospora</taxon>
    </lineage>
</organism>
<dbReference type="Proteomes" id="UP000011713">
    <property type="component" value="Unassembled WGS sequence"/>
</dbReference>
<evidence type="ECO:0000256" key="1">
    <source>
        <dbReference type="SAM" id="Phobius"/>
    </source>
</evidence>